<keyword evidence="1" id="KW-0416">Keratin</keyword>
<evidence type="ECO:0000256" key="2">
    <source>
        <dbReference type="ARBA" id="ARBA00022754"/>
    </source>
</evidence>
<reference evidence="7 8" key="1">
    <citation type="journal article" date="2014" name="Nat. Genet.">
        <title>Whole-genome sequence of a flatfish provides insights into ZW sex chromosome evolution and adaptation to a benthic lifestyle.</title>
        <authorList>
            <person name="Chen S."/>
            <person name="Zhang G."/>
            <person name="Shao C."/>
            <person name="Huang Q."/>
            <person name="Liu G."/>
            <person name="Zhang P."/>
            <person name="Song W."/>
            <person name="An N."/>
            <person name="Chalopin D."/>
            <person name="Volff J.N."/>
            <person name="Hong Y."/>
            <person name="Li Q."/>
            <person name="Sha Z."/>
            <person name="Zhou H."/>
            <person name="Xie M."/>
            <person name="Yu Q."/>
            <person name="Liu Y."/>
            <person name="Xiang H."/>
            <person name="Wang N."/>
            <person name="Wu K."/>
            <person name="Yang C."/>
            <person name="Zhou Q."/>
            <person name="Liao X."/>
            <person name="Yang L."/>
            <person name="Hu Q."/>
            <person name="Zhang J."/>
            <person name="Meng L."/>
            <person name="Jin L."/>
            <person name="Tian Y."/>
            <person name="Lian J."/>
            <person name="Yang J."/>
            <person name="Miao G."/>
            <person name="Liu S."/>
            <person name="Liang Z."/>
            <person name="Yan F."/>
            <person name="Li Y."/>
            <person name="Sun B."/>
            <person name="Zhang H."/>
            <person name="Zhang J."/>
            <person name="Zhu Y."/>
            <person name="Du M."/>
            <person name="Zhao Y."/>
            <person name="Schartl M."/>
            <person name="Tang Q."/>
            <person name="Wang J."/>
        </authorList>
    </citation>
    <scope>NUCLEOTIDE SEQUENCE</scope>
</reference>
<dbReference type="KEGG" id="csem:103393439"/>
<dbReference type="SMART" id="SM01391">
    <property type="entry name" value="Filament"/>
    <property type="match status" value="1"/>
</dbReference>
<evidence type="ECO:0000256" key="3">
    <source>
        <dbReference type="ARBA" id="ARBA00023054"/>
    </source>
</evidence>
<dbReference type="PROSITE" id="PS51842">
    <property type="entry name" value="IF_ROD_2"/>
    <property type="match status" value="1"/>
</dbReference>
<keyword evidence="3 4" id="KW-0175">Coiled coil</keyword>
<dbReference type="GO" id="GO:0005882">
    <property type="term" value="C:intermediate filament"/>
    <property type="evidence" value="ECO:0007669"/>
    <property type="project" value="UniProtKB-KW"/>
</dbReference>
<dbReference type="InterPro" id="IPR039008">
    <property type="entry name" value="IF_rod_dom"/>
</dbReference>
<dbReference type="FunFam" id="1.20.5.170:FF:000002">
    <property type="entry name" value="Type I keratin KA11"/>
    <property type="match status" value="1"/>
</dbReference>
<dbReference type="InterPro" id="IPR002957">
    <property type="entry name" value="Keratin_I"/>
</dbReference>
<keyword evidence="8" id="KW-1185">Reference proteome</keyword>
<accession>A0A3P8VTG1</accession>
<dbReference type="RefSeq" id="XP_008328629.1">
    <property type="nucleotide sequence ID" value="XM_008330407.2"/>
</dbReference>
<feature type="coiled-coil region" evidence="4">
    <location>
        <begin position="83"/>
        <end position="117"/>
    </location>
</feature>
<evidence type="ECO:0000256" key="4">
    <source>
        <dbReference type="SAM" id="Coils"/>
    </source>
</evidence>
<dbReference type="InParanoid" id="A0A3P8VTG1"/>
<feature type="region of interest" description="Disordered" evidence="5">
    <location>
        <begin position="1"/>
        <end position="22"/>
    </location>
</feature>
<dbReference type="OrthoDB" id="2441647at2759"/>
<dbReference type="FunFam" id="1.20.5.500:FF:000001">
    <property type="entry name" value="Type II keratin 23"/>
    <property type="match status" value="1"/>
</dbReference>
<dbReference type="GO" id="GO:0005198">
    <property type="term" value="F:structural molecule activity"/>
    <property type="evidence" value="ECO:0007669"/>
    <property type="project" value="InterPro"/>
</dbReference>
<dbReference type="Gene3D" id="1.20.5.170">
    <property type="match status" value="1"/>
</dbReference>
<evidence type="ECO:0000256" key="5">
    <source>
        <dbReference type="SAM" id="MobiDB-lite"/>
    </source>
</evidence>
<feature type="coiled-coil region" evidence="4">
    <location>
        <begin position="175"/>
        <end position="216"/>
    </location>
</feature>
<dbReference type="STRING" id="244447.ENSCSEP00000017594"/>
<dbReference type="FunFam" id="1.20.5.1160:FF:000002">
    <property type="entry name" value="Type I keratin 10"/>
    <property type="match status" value="1"/>
</dbReference>
<reference evidence="7" key="2">
    <citation type="submission" date="2025-08" db="UniProtKB">
        <authorList>
            <consortium name="Ensembl"/>
        </authorList>
    </citation>
    <scope>IDENTIFICATION</scope>
</reference>
<feature type="coiled-coil region" evidence="4">
    <location>
        <begin position="288"/>
        <end position="375"/>
    </location>
</feature>
<evidence type="ECO:0000256" key="1">
    <source>
        <dbReference type="ARBA" id="ARBA00022744"/>
    </source>
</evidence>
<dbReference type="PANTHER" id="PTHR23239:SF367">
    <property type="entry name" value="KERATIN 15-RELATED"/>
    <property type="match status" value="1"/>
</dbReference>
<reference evidence="7" key="3">
    <citation type="submission" date="2025-09" db="UniProtKB">
        <authorList>
            <consortium name="Ensembl"/>
        </authorList>
    </citation>
    <scope>IDENTIFICATION</scope>
</reference>
<sequence>MTSHVISSRSIRTSSSSSSLGGFGGGRVVSTGSVYGGAGGQGVRISSAGRLGAAAAGGGFSSSMSYSLSGTDDNIVGSEKFTMQNLNNRLATYLSKVHALEKANADLELKIRQFVESKVGPSTRDYTAFFATIADITGKIQVAVRLNGAVHLSIDNARLAADDFRTKYENELTMRQSVEADINGLKRVLEEMNLAKADLTLQIEGLKEELLYLKKNHEEELLAMRTQMSGQVNVEVDAAPAEDLNKIMTEIREHYEAIAAKNQRDLETWFTTKTEALNKEVITQTATLQTTRSEVTEVKRTLQSLEIELQSMLGMKASLEASLVETQNRYSMQLSGYQVQVTSLEEQLAQLRADMERQSQEYQMLLDIKTRLELEIAEYRRLLDGESLTTSTTTTKTKRVVVIEEVVDGKVVSSSTSSSSFSTS</sequence>
<dbReference type="Gene3D" id="1.20.5.500">
    <property type="entry name" value="Single helix bin"/>
    <property type="match status" value="1"/>
</dbReference>
<dbReference type="PRINTS" id="PR01248">
    <property type="entry name" value="TYPE1KERATIN"/>
</dbReference>
<dbReference type="Pfam" id="PF00038">
    <property type="entry name" value="Filament"/>
    <property type="match status" value="1"/>
</dbReference>
<name>A0A3P8VTG1_CYNSE</name>
<organism evidence="7 8">
    <name type="scientific">Cynoglossus semilaevis</name>
    <name type="common">Tongue sole</name>
    <dbReference type="NCBI Taxonomy" id="244447"/>
    <lineage>
        <taxon>Eukaryota</taxon>
        <taxon>Metazoa</taxon>
        <taxon>Chordata</taxon>
        <taxon>Craniata</taxon>
        <taxon>Vertebrata</taxon>
        <taxon>Euteleostomi</taxon>
        <taxon>Actinopterygii</taxon>
        <taxon>Neopterygii</taxon>
        <taxon>Teleostei</taxon>
        <taxon>Neoteleostei</taxon>
        <taxon>Acanthomorphata</taxon>
        <taxon>Carangaria</taxon>
        <taxon>Pleuronectiformes</taxon>
        <taxon>Pleuronectoidei</taxon>
        <taxon>Cynoglossidae</taxon>
        <taxon>Cynoglossinae</taxon>
        <taxon>Cynoglossus</taxon>
    </lineage>
</organism>
<feature type="compositionally biased region" description="Low complexity" evidence="5">
    <location>
        <begin position="1"/>
        <end position="20"/>
    </location>
</feature>
<dbReference type="SUPFAM" id="SSF64593">
    <property type="entry name" value="Intermediate filament protein, coiled coil region"/>
    <property type="match status" value="2"/>
</dbReference>
<dbReference type="OMA" id="REHYEMM"/>
<evidence type="ECO:0000313" key="8">
    <source>
        <dbReference type="Proteomes" id="UP000265120"/>
    </source>
</evidence>
<dbReference type="GeneID" id="103393439"/>
<dbReference type="GeneTree" id="ENSGT00950000182969"/>
<feature type="domain" description="IF rod" evidence="6">
    <location>
        <begin position="79"/>
        <end position="390"/>
    </location>
</feature>
<keyword evidence="2" id="KW-0403">Intermediate filament</keyword>
<dbReference type="AlphaFoldDB" id="A0A3P8VTG1"/>
<dbReference type="PANTHER" id="PTHR23239">
    <property type="entry name" value="INTERMEDIATE FILAMENT"/>
    <property type="match status" value="1"/>
</dbReference>
<dbReference type="Ensembl" id="ENSCSET00000017812.1">
    <property type="protein sequence ID" value="ENSCSEP00000017594.1"/>
    <property type="gene ID" value="ENSCSEG00000011122.1"/>
</dbReference>
<proteinExistence type="predicted"/>
<evidence type="ECO:0000313" key="7">
    <source>
        <dbReference type="Ensembl" id="ENSCSEP00000017594.1"/>
    </source>
</evidence>
<dbReference type="Proteomes" id="UP000265120">
    <property type="component" value="Chromosome 17"/>
</dbReference>
<dbReference type="Gene3D" id="1.20.5.1160">
    <property type="entry name" value="Vasodilator-stimulated phosphoprotein"/>
    <property type="match status" value="1"/>
</dbReference>
<evidence type="ECO:0000259" key="6">
    <source>
        <dbReference type="PROSITE" id="PS51842"/>
    </source>
</evidence>
<protein>
    <submittedName>
        <fullName evidence="7">Keratin, type I cytoskeletal 13-like</fullName>
    </submittedName>
</protein>